<gene>
    <name evidence="1" type="ORF">TUBRATIS_12060</name>
</gene>
<dbReference type="VEuPathDB" id="MicrosporidiaDB:TUBRATIS_12060"/>
<dbReference type="EMBL" id="RCSS01000253">
    <property type="protein sequence ID" value="RVD92296.1"/>
    <property type="molecule type" value="Genomic_DNA"/>
</dbReference>
<protein>
    <submittedName>
        <fullName evidence="1">Uncharacterized protein</fullName>
    </submittedName>
</protein>
<proteinExistence type="predicted"/>
<dbReference type="Pfam" id="PF17024">
    <property type="entry name" value="DMAP1_like"/>
    <property type="match status" value="1"/>
</dbReference>
<name>A0A437AMU1_9MICR</name>
<sequence length="134" mass="15843">MKKPNLKKVLVYKNKKLIKKYIKILLNLDKRIKNRNEFLKRHLPILLQPSTKEYQDINTRVTSVIEKTNIIPSICLASSLGFNKNSWSKQVESVMNEFGLSKKPKYFTLRNVLAFEKLKLLVLKLVEKEKKEKR</sequence>
<comment type="caution">
    <text evidence="1">The sequence shown here is derived from an EMBL/GenBank/DDBJ whole genome shotgun (WGS) entry which is preliminary data.</text>
</comment>
<dbReference type="AlphaFoldDB" id="A0A437AMU1"/>
<evidence type="ECO:0000313" key="2">
    <source>
        <dbReference type="Proteomes" id="UP000282876"/>
    </source>
</evidence>
<dbReference type="InterPro" id="IPR031504">
    <property type="entry name" value="DMAP1-like"/>
</dbReference>
<evidence type="ECO:0000313" key="1">
    <source>
        <dbReference type="EMBL" id="RVD92296.1"/>
    </source>
</evidence>
<keyword evidence="2" id="KW-1185">Reference proteome</keyword>
<reference evidence="1 2" key="1">
    <citation type="submission" date="2018-10" db="EMBL/GenBank/DDBJ databases">
        <title>Draft genome sequence of the microsporidian Tubulinosema ratisbonensis.</title>
        <authorList>
            <person name="Polonais V."/>
            <person name="Peyretaillade E."/>
            <person name="Niehus S."/>
            <person name="Wawrzyniak I."/>
            <person name="Franchet A."/>
            <person name="Gaspin C."/>
            <person name="Reichstadt M."/>
            <person name="Belser C."/>
            <person name="Labadie K."/>
            <person name="Delbac F."/>
            <person name="Ferrandon D."/>
        </authorList>
    </citation>
    <scope>NUCLEOTIDE SEQUENCE [LARGE SCALE GENOMIC DNA]</scope>
    <source>
        <strain evidence="1 2">Franzen</strain>
    </source>
</reference>
<dbReference type="Proteomes" id="UP000282876">
    <property type="component" value="Unassembled WGS sequence"/>
</dbReference>
<accession>A0A437AMU1</accession>
<organism evidence="1 2">
    <name type="scientific">Tubulinosema ratisbonensis</name>
    <dbReference type="NCBI Taxonomy" id="291195"/>
    <lineage>
        <taxon>Eukaryota</taxon>
        <taxon>Fungi</taxon>
        <taxon>Fungi incertae sedis</taxon>
        <taxon>Microsporidia</taxon>
        <taxon>Tubulinosematoidea</taxon>
        <taxon>Tubulinosematidae</taxon>
        <taxon>Tubulinosema</taxon>
    </lineage>
</organism>
<dbReference type="OrthoDB" id="2189046at2759"/>